<dbReference type="EMBL" id="KV426217">
    <property type="protein sequence ID" value="KZV84607.1"/>
    <property type="molecule type" value="Genomic_DNA"/>
</dbReference>
<reference evidence="2 3" key="1">
    <citation type="journal article" date="2016" name="Mol. Biol. Evol.">
        <title>Comparative Genomics of Early-Diverging Mushroom-Forming Fungi Provides Insights into the Origins of Lignocellulose Decay Capabilities.</title>
        <authorList>
            <person name="Nagy L.G."/>
            <person name="Riley R."/>
            <person name="Tritt A."/>
            <person name="Adam C."/>
            <person name="Daum C."/>
            <person name="Floudas D."/>
            <person name="Sun H."/>
            <person name="Yadav J.S."/>
            <person name="Pangilinan J."/>
            <person name="Larsson K.H."/>
            <person name="Matsuura K."/>
            <person name="Barry K."/>
            <person name="Labutti K."/>
            <person name="Kuo R."/>
            <person name="Ohm R.A."/>
            <person name="Bhattacharya S.S."/>
            <person name="Shirouzu T."/>
            <person name="Yoshinaga Y."/>
            <person name="Martin F.M."/>
            <person name="Grigoriev I.V."/>
            <person name="Hibbett D.S."/>
        </authorList>
    </citation>
    <scope>NUCLEOTIDE SEQUENCE [LARGE SCALE GENOMIC DNA]</scope>
    <source>
        <strain evidence="2 3">HHB12029</strain>
    </source>
</reference>
<feature type="compositionally biased region" description="Basic residues" evidence="1">
    <location>
        <begin position="54"/>
        <end position="68"/>
    </location>
</feature>
<feature type="compositionally biased region" description="Basic and acidic residues" evidence="1">
    <location>
        <begin position="165"/>
        <end position="174"/>
    </location>
</feature>
<evidence type="ECO:0000256" key="1">
    <source>
        <dbReference type="SAM" id="MobiDB-lite"/>
    </source>
</evidence>
<sequence length="202" mass="22892">MSTPIARRVPLFAAPRALLNRRRIKRPRQLLALLPPRPILVICTMPRYSNYYPKKARPGSPRKPRAPPKKVEYEDDAEIIGLLPDDARLDLPTRTRAASPMKFKNGLNVFKFDFEAPLAFPRRPLGMSLEEMYKVIVDGDGDGDRDDKPAQTTTTKTTTTRKRQRDAEEASDGHDGDDEKEAKQPARDDAVRPLAPSFLVFR</sequence>
<dbReference type="AlphaFoldDB" id="A0A165DIE7"/>
<organism evidence="2 3">
    <name type="scientific">Exidia glandulosa HHB12029</name>
    <dbReference type="NCBI Taxonomy" id="1314781"/>
    <lineage>
        <taxon>Eukaryota</taxon>
        <taxon>Fungi</taxon>
        <taxon>Dikarya</taxon>
        <taxon>Basidiomycota</taxon>
        <taxon>Agaricomycotina</taxon>
        <taxon>Agaricomycetes</taxon>
        <taxon>Auriculariales</taxon>
        <taxon>Exidiaceae</taxon>
        <taxon>Exidia</taxon>
    </lineage>
</organism>
<feature type="compositionally biased region" description="Basic and acidic residues" evidence="1">
    <location>
        <begin position="180"/>
        <end position="191"/>
    </location>
</feature>
<feature type="region of interest" description="Disordered" evidence="1">
    <location>
        <begin position="53"/>
        <end position="72"/>
    </location>
</feature>
<evidence type="ECO:0000313" key="2">
    <source>
        <dbReference type="EMBL" id="KZV84607.1"/>
    </source>
</evidence>
<proteinExistence type="predicted"/>
<evidence type="ECO:0000313" key="3">
    <source>
        <dbReference type="Proteomes" id="UP000077266"/>
    </source>
</evidence>
<dbReference type="InParanoid" id="A0A165DIE7"/>
<keyword evidence="3" id="KW-1185">Reference proteome</keyword>
<name>A0A165DIE7_EXIGL</name>
<gene>
    <name evidence="2" type="ORF">EXIGLDRAFT_726967</name>
</gene>
<accession>A0A165DIE7</accession>
<feature type="region of interest" description="Disordered" evidence="1">
    <location>
        <begin position="139"/>
        <end position="202"/>
    </location>
</feature>
<dbReference type="Proteomes" id="UP000077266">
    <property type="component" value="Unassembled WGS sequence"/>
</dbReference>
<protein>
    <submittedName>
        <fullName evidence="2">Uncharacterized protein</fullName>
    </submittedName>
</protein>